<dbReference type="Proteomes" id="UP001293718">
    <property type="component" value="Unassembled WGS sequence"/>
</dbReference>
<comment type="subcellular location">
    <subcellularLocation>
        <location evidence="1">Cell membrane</location>
    </subcellularLocation>
</comment>
<dbReference type="InterPro" id="IPR011399">
    <property type="entry name" value="NosR"/>
</dbReference>
<evidence type="ECO:0000313" key="7">
    <source>
        <dbReference type="Proteomes" id="UP001293718"/>
    </source>
</evidence>
<evidence type="ECO:0000256" key="4">
    <source>
        <dbReference type="SAM" id="Phobius"/>
    </source>
</evidence>
<protein>
    <submittedName>
        <fullName evidence="6">4Fe-4S binding protein</fullName>
    </submittedName>
</protein>
<feature type="domain" description="FMN-binding" evidence="5">
    <location>
        <begin position="104"/>
        <end position="203"/>
    </location>
</feature>
<sequence length="735" mass="81296">MQLLSLGTSWRGRVAARAGLMRTACSWWMALVAVLAGWAGLLCATPAHAGVMNRELMEKAFPSPLIVGEKDRDLPVWPILKQDATSTPVIAYVFESIDLAPIPGFSGTPYNLLVAITTKGEFMDVRVLSQHEPVFLDGLGEGPMHRFVDQYKGLSLKQNIKIGSNLNSGGKAGSANVYIDGVAKATASVRILNQSLLAASLKVARAKMGYAEGRDPDLVAHLRPDVFESMGWDEMVKAGLITRKTFRNRDVEAAFKGTVGEGLDEQGTRHGDDSFVDVYFAYLNVPSVGRNLLTPAGWKFMQSRLEEGDHALLLVASGRYSMLGEDFVRGAVPDRLTLQQQNLPLEIRDLDLDVDLKLPPSLRAAEWRAFRVIAPAGLDPAQALNFNLHVTRSKGQIYPERVTKTLGFDAQLPAKYFEAASSNDKTWRTSWRTRVGEVALLAIGLGVLAWALRNQLWLSQNSRRLAFFRTGYLLFTVAFIGWYAQGQLSIVNITALVQAVMAGRNLDFFLYDPMTVSLWAFVAITFFVWGRGTFCGWLCPFGALQELVSKVVKPLRLPQWRISERADAQLKKIKYAVLAAIVVTACVSVPWTDRLVEVEPFKTSITLVFARDWPFVAWAGGLLALSAFVYKGYCRYLCPLGAGMAIFGRLRRFDWIARRTECGTPCQRCRNDCAYKAIPKSGGINYNECFQCLDCVAIFQSEQLCVPLIAMNRKAARQIPIAAAVEKETVAPVQG</sequence>
<feature type="transmembrane region" description="Helical" evidence="4">
    <location>
        <begin position="435"/>
        <end position="452"/>
    </location>
</feature>
<dbReference type="InterPro" id="IPR017896">
    <property type="entry name" value="4Fe4S_Fe-S-bd"/>
</dbReference>
<keyword evidence="7" id="KW-1185">Reference proteome</keyword>
<dbReference type="EMBL" id="JAXOJX010000028">
    <property type="protein sequence ID" value="MDZ5458348.1"/>
    <property type="molecule type" value="Genomic_DNA"/>
</dbReference>
<dbReference type="PANTHER" id="PTHR30224:SF4">
    <property type="entry name" value="ELECTRON TRANSPORT PROTEIN YCCM-RELATED"/>
    <property type="match status" value="1"/>
</dbReference>
<evidence type="ECO:0000256" key="3">
    <source>
        <dbReference type="ARBA" id="ARBA00023136"/>
    </source>
</evidence>
<name>A0ABU5IHD0_9BURK</name>
<dbReference type="PIRSF" id="PIRSF036354">
    <property type="entry name" value="NosR"/>
    <property type="match status" value="1"/>
</dbReference>
<evidence type="ECO:0000259" key="5">
    <source>
        <dbReference type="SMART" id="SM00900"/>
    </source>
</evidence>
<dbReference type="InterPro" id="IPR052378">
    <property type="entry name" value="NosR_regulator"/>
</dbReference>
<keyword evidence="4" id="KW-1133">Transmembrane helix</keyword>
<evidence type="ECO:0000256" key="2">
    <source>
        <dbReference type="ARBA" id="ARBA00022475"/>
    </source>
</evidence>
<feature type="transmembrane region" description="Helical" evidence="4">
    <location>
        <begin position="27"/>
        <end position="49"/>
    </location>
</feature>
<proteinExistence type="predicted"/>
<keyword evidence="3 4" id="KW-0472">Membrane</keyword>
<keyword evidence="4" id="KW-0812">Transmembrane</keyword>
<dbReference type="PANTHER" id="PTHR30224">
    <property type="entry name" value="ELECTRON TRANSPORT PROTEIN"/>
    <property type="match status" value="1"/>
</dbReference>
<evidence type="ECO:0000256" key="1">
    <source>
        <dbReference type="ARBA" id="ARBA00004236"/>
    </source>
</evidence>
<organism evidence="6 7">
    <name type="scientific">Azohydromonas lata</name>
    <dbReference type="NCBI Taxonomy" id="45677"/>
    <lineage>
        <taxon>Bacteria</taxon>
        <taxon>Pseudomonadati</taxon>
        <taxon>Pseudomonadota</taxon>
        <taxon>Betaproteobacteria</taxon>
        <taxon>Burkholderiales</taxon>
        <taxon>Sphaerotilaceae</taxon>
        <taxon>Azohydromonas</taxon>
    </lineage>
</organism>
<dbReference type="Pfam" id="PF12801">
    <property type="entry name" value="Fer4_5"/>
    <property type="match status" value="2"/>
</dbReference>
<dbReference type="RefSeq" id="WP_322466447.1">
    <property type="nucleotide sequence ID" value="NZ_JAXOJX010000028.1"/>
</dbReference>
<comment type="caution">
    <text evidence="6">The sequence shown here is derived from an EMBL/GenBank/DDBJ whole genome shotgun (WGS) entry which is preliminary data.</text>
</comment>
<feature type="transmembrane region" description="Helical" evidence="4">
    <location>
        <begin position="509"/>
        <end position="528"/>
    </location>
</feature>
<keyword evidence="2" id="KW-1003">Cell membrane</keyword>
<reference evidence="6 7" key="1">
    <citation type="submission" date="2023-11" db="EMBL/GenBank/DDBJ databases">
        <title>Draft genome of Azohydromonas lata strain H1 (DSM1123), a polyhydroxyalkanoate producer.</title>
        <authorList>
            <person name="Traversa D."/>
            <person name="D'Addabbo P."/>
            <person name="Pazzani C."/>
            <person name="Manzari C."/>
            <person name="Chiara M."/>
            <person name="Scrascia M."/>
        </authorList>
    </citation>
    <scope>NUCLEOTIDE SEQUENCE [LARGE SCALE GENOMIC DNA]</scope>
    <source>
        <strain evidence="6 7">H1</strain>
    </source>
</reference>
<gene>
    <name evidence="6" type="ORF">SM757_17370</name>
</gene>
<accession>A0ABU5IHD0</accession>
<dbReference type="SUPFAM" id="SSF54862">
    <property type="entry name" value="4Fe-4S ferredoxins"/>
    <property type="match status" value="1"/>
</dbReference>
<dbReference type="SMART" id="SM00900">
    <property type="entry name" value="FMN_bind"/>
    <property type="match status" value="1"/>
</dbReference>
<feature type="transmembrane region" description="Helical" evidence="4">
    <location>
        <begin position="472"/>
        <end position="497"/>
    </location>
</feature>
<feature type="transmembrane region" description="Helical" evidence="4">
    <location>
        <begin position="612"/>
        <end position="630"/>
    </location>
</feature>
<evidence type="ECO:0000313" key="6">
    <source>
        <dbReference type="EMBL" id="MDZ5458348.1"/>
    </source>
</evidence>
<dbReference type="InterPro" id="IPR007329">
    <property type="entry name" value="FMN-bd"/>
</dbReference>
<feature type="transmembrane region" description="Helical" evidence="4">
    <location>
        <begin position="573"/>
        <end position="592"/>
    </location>
</feature>